<organism evidence="8 9">
    <name type="scientific">Corynespora cassiicola Philippines</name>
    <dbReference type="NCBI Taxonomy" id="1448308"/>
    <lineage>
        <taxon>Eukaryota</taxon>
        <taxon>Fungi</taxon>
        <taxon>Dikarya</taxon>
        <taxon>Ascomycota</taxon>
        <taxon>Pezizomycotina</taxon>
        <taxon>Dothideomycetes</taxon>
        <taxon>Pleosporomycetidae</taxon>
        <taxon>Pleosporales</taxon>
        <taxon>Corynesporascaceae</taxon>
        <taxon>Corynespora</taxon>
    </lineage>
</organism>
<evidence type="ECO:0000313" key="8">
    <source>
        <dbReference type="EMBL" id="PSN68520.1"/>
    </source>
</evidence>
<keyword evidence="2 6" id="KW-0812">Transmembrane</keyword>
<comment type="subcellular location">
    <subcellularLocation>
        <location evidence="1">Membrane</location>
        <topology evidence="1">Multi-pass membrane protein</topology>
    </subcellularLocation>
</comment>
<proteinExistence type="inferred from homology"/>
<dbReference type="Proteomes" id="UP000240883">
    <property type="component" value="Unassembled WGS sequence"/>
</dbReference>
<evidence type="ECO:0000256" key="4">
    <source>
        <dbReference type="ARBA" id="ARBA00023136"/>
    </source>
</evidence>
<evidence type="ECO:0000259" key="7">
    <source>
        <dbReference type="Pfam" id="PF20684"/>
    </source>
</evidence>
<name>A0A2T2NSZ9_CORCC</name>
<accession>A0A2T2NSZ9</accession>
<dbReference type="EMBL" id="KZ678133">
    <property type="protein sequence ID" value="PSN68520.1"/>
    <property type="molecule type" value="Genomic_DNA"/>
</dbReference>
<feature type="transmembrane region" description="Helical" evidence="6">
    <location>
        <begin position="114"/>
        <end position="132"/>
    </location>
</feature>
<feature type="transmembrane region" description="Helical" evidence="6">
    <location>
        <begin position="144"/>
        <end position="173"/>
    </location>
</feature>
<feature type="transmembrane region" description="Helical" evidence="6">
    <location>
        <begin position="226"/>
        <end position="248"/>
    </location>
</feature>
<dbReference type="Pfam" id="PF20684">
    <property type="entry name" value="Fung_rhodopsin"/>
    <property type="match status" value="1"/>
</dbReference>
<dbReference type="InterPro" id="IPR049326">
    <property type="entry name" value="Rhodopsin_dom_fungi"/>
</dbReference>
<comment type="similarity">
    <text evidence="5">Belongs to the SAT4 family.</text>
</comment>
<evidence type="ECO:0000256" key="1">
    <source>
        <dbReference type="ARBA" id="ARBA00004141"/>
    </source>
</evidence>
<dbReference type="InterPro" id="IPR052337">
    <property type="entry name" value="SAT4-like"/>
</dbReference>
<sequence length="377" mass="42834">MLLARSDSFPAIPDYARTPEYRAQYNGAPLLRLSYAFIVLETAFIVGYFSSRRIKRPANQVEIPWLMFGAYVSSLGLCVMSLMILYRCHGGYHTLTVPPAKLMERLKINKAIEFTYVSAVTSSKIAIILLYFKLFARHRRWLRYYCYVIAAIIILVFLYGILSAGVGCSPFAYNWDKTIPGGKCFDILTSYRWVSFPQIVTDVALMAVSFPAIYKIQVPASTKVGLFATFAIGSIGLITSIIRFAIFFESDLFSDYSWNGTRVLIWTLIEPGVYFMAGALLTMQPLLRWILKDSHVQSYFSKLSNPTISSLKRNSQKSPGQNAYHSIGIIKQEHIELEFSSSTTQLRQPELARMNDSYQQTRGIYDFEISTSDKNHT</sequence>
<feature type="domain" description="Rhodopsin" evidence="7">
    <location>
        <begin position="65"/>
        <end position="288"/>
    </location>
</feature>
<feature type="transmembrane region" description="Helical" evidence="6">
    <location>
        <begin position="63"/>
        <end position="86"/>
    </location>
</feature>
<dbReference type="PANTHER" id="PTHR33048:SF156">
    <property type="entry name" value="INTEGRAL MEMBRANE PROTEIN"/>
    <property type="match status" value="1"/>
</dbReference>
<dbReference type="STRING" id="1448308.A0A2T2NSZ9"/>
<dbReference type="AlphaFoldDB" id="A0A2T2NSZ9"/>
<feature type="transmembrane region" description="Helical" evidence="6">
    <location>
        <begin position="193"/>
        <end position="214"/>
    </location>
</feature>
<evidence type="ECO:0000256" key="6">
    <source>
        <dbReference type="SAM" id="Phobius"/>
    </source>
</evidence>
<feature type="transmembrane region" description="Helical" evidence="6">
    <location>
        <begin position="33"/>
        <end position="51"/>
    </location>
</feature>
<keyword evidence="4 6" id="KW-0472">Membrane</keyword>
<evidence type="ECO:0000256" key="5">
    <source>
        <dbReference type="ARBA" id="ARBA00038359"/>
    </source>
</evidence>
<gene>
    <name evidence="8" type="ORF">BS50DRAFT_571779</name>
</gene>
<evidence type="ECO:0000256" key="3">
    <source>
        <dbReference type="ARBA" id="ARBA00022989"/>
    </source>
</evidence>
<dbReference type="GO" id="GO:0016020">
    <property type="term" value="C:membrane"/>
    <property type="evidence" value="ECO:0007669"/>
    <property type="project" value="UniProtKB-SubCell"/>
</dbReference>
<dbReference type="PANTHER" id="PTHR33048">
    <property type="entry name" value="PTH11-LIKE INTEGRAL MEMBRANE PROTEIN (AFU_ORTHOLOGUE AFUA_5G11245)"/>
    <property type="match status" value="1"/>
</dbReference>
<reference evidence="8 9" key="1">
    <citation type="journal article" date="2018" name="Front. Microbiol.">
        <title>Genome-Wide Analysis of Corynespora cassiicola Leaf Fall Disease Putative Effectors.</title>
        <authorList>
            <person name="Lopez D."/>
            <person name="Ribeiro S."/>
            <person name="Label P."/>
            <person name="Fumanal B."/>
            <person name="Venisse J.S."/>
            <person name="Kohler A."/>
            <person name="de Oliveira R.R."/>
            <person name="Labutti K."/>
            <person name="Lipzen A."/>
            <person name="Lail K."/>
            <person name="Bauer D."/>
            <person name="Ohm R.A."/>
            <person name="Barry K.W."/>
            <person name="Spatafora J."/>
            <person name="Grigoriev I.V."/>
            <person name="Martin F.M."/>
            <person name="Pujade-Renaud V."/>
        </authorList>
    </citation>
    <scope>NUCLEOTIDE SEQUENCE [LARGE SCALE GENOMIC DNA]</scope>
    <source>
        <strain evidence="8 9">Philippines</strain>
    </source>
</reference>
<keyword evidence="9" id="KW-1185">Reference proteome</keyword>
<feature type="transmembrane region" description="Helical" evidence="6">
    <location>
        <begin position="263"/>
        <end position="283"/>
    </location>
</feature>
<dbReference type="OrthoDB" id="5329176at2759"/>
<keyword evidence="3 6" id="KW-1133">Transmembrane helix</keyword>
<protein>
    <recommendedName>
        <fullName evidence="7">Rhodopsin domain-containing protein</fullName>
    </recommendedName>
</protein>
<evidence type="ECO:0000313" key="9">
    <source>
        <dbReference type="Proteomes" id="UP000240883"/>
    </source>
</evidence>
<evidence type="ECO:0000256" key="2">
    <source>
        <dbReference type="ARBA" id="ARBA00022692"/>
    </source>
</evidence>